<reference evidence="1" key="1">
    <citation type="submission" date="2019-12" db="EMBL/GenBank/DDBJ databases">
        <title>Genome sequencing and annotation of Brassica cretica.</title>
        <authorList>
            <person name="Studholme D.J."/>
            <person name="Sarris P.F."/>
        </authorList>
    </citation>
    <scope>NUCLEOTIDE SEQUENCE</scope>
    <source>
        <strain evidence="2">PFS-001/15</strain>
        <strain evidence="1">PFS-102/07</strain>
        <tissue evidence="1">Leaf</tissue>
    </source>
</reference>
<protein>
    <submittedName>
        <fullName evidence="1">Uncharacterized protein</fullName>
    </submittedName>
</protein>
<name>A0A8S9I5X6_BRACR</name>
<evidence type="ECO:0000313" key="1">
    <source>
        <dbReference type="EMBL" id="KAF2565180.1"/>
    </source>
</evidence>
<evidence type="ECO:0000313" key="2">
    <source>
        <dbReference type="EMBL" id="KAF2599271.1"/>
    </source>
</evidence>
<organism evidence="1">
    <name type="scientific">Brassica cretica</name>
    <name type="common">Mustard</name>
    <dbReference type="NCBI Taxonomy" id="69181"/>
    <lineage>
        <taxon>Eukaryota</taxon>
        <taxon>Viridiplantae</taxon>
        <taxon>Streptophyta</taxon>
        <taxon>Embryophyta</taxon>
        <taxon>Tracheophyta</taxon>
        <taxon>Spermatophyta</taxon>
        <taxon>Magnoliopsida</taxon>
        <taxon>eudicotyledons</taxon>
        <taxon>Gunneridae</taxon>
        <taxon>Pentapetalae</taxon>
        <taxon>rosids</taxon>
        <taxon>malvids</taxon>
        <taxon>Brassicales</taxon>
        <taxon>Brassicaceae</taxon>
        <taxon>Brassiceae</taxon>
        <taxon>Brassica</taxon>
    </lineage>
</organism>
<comment type="caution">
    <text evidence="1">The sequence shown here is derived from an EMBL/GenBank/DDBJ whole genome shotgun (WGS) entry which is preliminary data.</text>
</comment>
<dbReference type="AlphaFoldDB" id="A0A8S9I5X6"/>
<dbReference type="Proteomes" id="UP000712281">
    <property type="component" value="Unassembled WGS sequence"/>
</dbReference>
<dbReference type="EMBL" id="QGKY02001250">
    <property type="protein sequence ID" value="KAF2565180.1"/>
    <property type="molecule type" value="Genomic_DNA"/>
</dbReference>
<sequence length="182" mass="20188">MGVKGSMRFCSICNLYMQEDMWSTMWIGQARGVAMHATRPCGQTCGGPGVSLHGARLCIQTGRGCGVILHETETCSQTCGARAIGNIPRPATDKSEYEDQNTDELSSVNTQLPHMHAVRSLRSDRAFVPFGRYVAKLGRYVTTERDRALPKQRYDIGACILVYHLMLSPEDRSKPISCFPPF</sequence>
<gene>
    <name evidence="2" type="ORF">F2Q68_00011619</name>
    <name evidence="1" type="ORF">F2Q70_00017966</name>
</gene>
<accession>A0A8S9I5X6</accession>
<dbReference type="EMBL" id="QGKW02000717">
    <property type="protein sequence ID" value="KAF2599271.1"/>
    <property type="molecule type" value="Genomic_DNA"/>
</dbReference>
<proteinExistence type="predicted"/>